<reference evidence="1" key="3">
    <citation type="submission" date="2025-09" db="UniProtKB">
        <authorList>
            <consortium name="Ensembl"/>
        </authorList>
    </citation>
    <scope>IDENTIFICATION</scope>
</reference>
<reference evidence="1 2" key="1">
    <citation type="submission" date="2017-10" db="EMBL/GenBank/DDBJ databases">
        <title>A new Pekin duck reference genome.</title>
        <authorList>
            <person name="Hou Z.-C."/>
            <person name="Zhou Z.-K."/>
            <person name="Zhu F."/>
            <person name="Hou S.-S."/>
        </authorList>
    </citation>
    <scope>NUCLEOTIDE SEQUENCE [LARGE SCALE GENOMIC DNA]</scope>
</reference>
<sequence length="190" mass="20978">MKLRSGCFLQRLYLDEALCLVAVALAQHFQCLDFQELTLFQICSFIACSVMTGLNKNQLVLLFDLLDHNMMGKIGLNDFCITVCILSHKEPPSTANSPNPSTCCCLCAGSTGGLVFPAGTARKGSPLFSGHKHRLVFHVFFQSRKSTLKLSYVEFKMFVVFCIDNQEEKKRGERGKGTVADLPEGPACSQ</sequence>
<protein>
    <recommendedName>
        <fullName evidence="3">EF-hand domain-containing protein</fullName>
    </recommendedName>
</protein>
<dbReference type="InterPro" id="IPR042798">
    <property type="entry name" value="EFCAB9"/>
</dbReference>
<dbReference type="Proteomes" id="UP000016666">
    <property type="component" value="Chromosome 14"/>
</dbReference>
<evidence type="ECO:0000313" key="2">
    <source>
        <dbReference type="Proteomes" id="UP000016666"/>
    </source>
</evidence>
<evidence type="ECO:0000313" key="1">
    <source>
        <dbReference type="Ensembl" id="ENSAPLP00000027413.1"/>
    </source>
</evidence>
<name>A0A493TNJ2_ANAPP</name>
<proteinExistence type="predicted"/>
<dbReference type="AlphaFoldDB" id="A0A493TNJ2"/>
<dbReference type="GO" id="GO:0005509">
    <property type="term" value="F:calcium ion binding"/>
    <property type="evidence" value="ECO:0007669"/>
    <property type="project" value="InterPro"/>
</dbReference>
<dbReference type="GO" id="GO:0061891">
    <property type="term" value="F:calcium ion sensor activity"/>
    <property type="evidence" value="ECO:0007669"/>
    <property type="project" value="TreeGrafter"/>
</dbReference>
<dbReference type="PANTHER" id="PTHR47065:SF1">
    <property type="entry name" value="EF-HAND CALCIUM-BINDING DOMAIN-CONTAINING PROTEIN 9"/>
    <property type="match status" value="1"/>
</dbReference>
<dbReference type="GO" id="GO:0097228">
    <property type="term" value="C:sperm principal piece"/>
    <property type="evidence" value="ECO:0007669"/>
    <property type="project" value="TreeGrafter"/>
</dbReference>
<reference evidence="1" key="2">
    <citation type="submission" date="2025-08" db="UniProtKB">
        <authorList>
            <consortium name="Ensembl"/>
        </authorList>
    </citation>
    <scope>IDENTIFICATION</scope>
</reference>
<accession>A0A493TNJ2</accession>
<keyword evidence="2" id="KW-1185">Reference proteome</keyword>
<organism evidence="1 2">
    <name type="scientific">Anas platyrhynchos platyrhynchos</name>
    <name type="common">Northern mallard</name>
    <dbReference type="NCBI Taxonomy" id="8840"/>
    <lineage>
        <taxon>Eukaryota</taxon>
        <taxon>Metazoa</taxon>
        <taxon>Chordata</taxon>
        <taxon>Craniata</taxon>
        <taxon>Vertebrata</taxon>
        <taxon>Euteleostomi</taxon>
        <taxon>Archelosauria</taxon>
        <taxon>Archosauria</taxon>
        <taxon>Dinosauria</taxon>
        <taxon>Saurischia</taxon>
        <taxon>Theropoda</taxon>
        <taxon>Coelurosauria</taxon>
        <taxon>Aves</taxon>
        <taxon>Neognathae</taxon>
        <taxon>Galloanserae</taxon>
        <taxon>Anseriformes</taxon>
        <taxon>Anatidae</taxon>
        <taxon>Anatinae</taxon>
        <taxon>Anas</taxon>
    </lineage>
</organism>
<dbReference type="PANTHER" id="PTHR47065">
    <property type="entry name" value="EF-HAND CALCIUM-BINDING DOMAIN-CONTAINING PROTEIN 9"/>
    <property type="match status" value="1"/>
</dbReference>
<dbReference type="STRING" id="8840.ENSAPLP00000027413"/>
<dbReference type="GO" id="GO:0005737">
    <property type="term" value="C:cytoplasm"/>
    <property type="evidence" value="ECO:0007669"/>
    <property type="project" value="TreeGrafter"/>
</dbReference>
<dbReference type="Ensembl" id="ENSAPLT00000039852.1">
    <property type="protein sequence ID" value="ENSAPLP00000027413.1"/>
    <property type="gene ID" value="ENSAPLG00000023824.1"/>
</dbReference>
<dbReference type="GO" id="GO:0030317">
    <property type="term" value="P:flagellated sperm motility"/>
    <property type="evidence" value="ECO:0007669"/>
    <property type="project" value="TreeGrafter"/>
</dbReference>
<evidence type="ECO:0008006" key="3">
    <source>
        <dbReference type="Google" id="ProtNLM"/>
    </source>
</evidence>